<proteinExistence type="predicted"/>
<feature type="transmembrane region" description="Helical" evidence="1">
    <location>
        <begin position="28"/>
        <end position="61"/>
    </location>
</feature>
<keyword evidence="1" id="KW-1133">Transmembrane helix</keyword>
<evidence type="ECO:0000256" key="1">
    <source>
        <dbReference type="SAM" id="Phobius"/>
    </source>
</evidence>
<dbReference type="RefSeq" id="WP_191074932.1">
    <property type="nucleotide sequence ID" value="NZ_JACTAG010000001.1"/>
</dbReference>
<reference evidence="2" key="1">
    <citation type="submission" date="2020-08" db="EMBL/GenBank/DDBJ databases">
        <title>Sulfitobacter aestuariivivens sp. nov., isolated from a tidal flat.</title>
        <authorList>
            <person name="Park S."/>
            <person name="Yoon J.-H."/>
        </authorList>
    </citation>
    <scope>NUCLEOTIDE SEQUENCE</scope>
    <source>
        <strain evidence="2">TSTF-M16</strain>
    </source>
</reference>
<gene>
    <name evidence="2" type="ORF">H9Q16_08800</name>
</gene>
<keyword evidence="3" id="KW-1185">Reference proteome</keyword>
<feature type="transmembrane region" description="Helical" evidence="1">
    <location>
        <begin position="111"/>
        <end position="132"/>
    </location>
</feature>
<dbReference type="AlphaFoldDB" id="A0A927D6A3"/>
<protein>
    <submittedName>
        <fullName evidence="2">DUF805 domain-containing protein</fullName>
    </submittedName>
</protein>
<dbReference type="Proteomes" id="UP000635142">
    <property type="component" value="Unassembled WGS sequence"/>
</dbReference>
<dbReference type="EMBL" id="JACTAG010000001">
    <property type="protein sequence ID" value="MBD3664017.1"/>
    <property type="molecule type" value="Genomic_DNA"/>
</dbReference>
<dbReference type="GO" id="GO:0005886">
    <property type="term" value="C:plasma membrane"/>
    <property type="evidence" value="ECO:0007669"/>
    <property type="project" value="TreeGrafter"/>
</dbReference>
<dbReference type="PANTHER" id="PTHR34980:SF2">
    <property type="entry name" value="INNER MEMBRANE PROTEIN YHAH-RELATED"/>
    <property type="match status" value="1"/>
</dbReference>
<organism evidence="2 3">
    <name type="scientific">Sulfitobacter aestuariivivens</name>
    <dbReference type="NCBI Taxonomy" id="2766981"/>
    <lineage>
        <taxon>Bacteria</taxon>
        <taxon>Pseudomonadati</taxon>
        <taxon>Pseudomonadota</taxon>
        <taxon>Alphaproteobacteria</taxon>
        <taxon>Rhodobacterales</taxon>
        <taxon>Roseobacteraceae</taxon>
        <taxon>Sulfitobacter</taxon>
    </lineage>
</organism>
<sequence length="152" mass="16352">MDFTTAVRTCLTQKYATFQGRASRPEYWWFILAVVIGSFVALLLGPLSILFTLAVLCPALAVGFRRLQDTGRPGWWIVFPAGLGLINSLIAPDMPDDAAIAAGQFPSTGSVLLSGLIGIVGLVVSLVFLWWLTRPSDPETNQYGPPPASVSD</sequence>
<accession>A0A927D6A3</accession>
<keyword evidence="1" id="KW-0812">Transmembrane</keyword>
<evidence type="ECO:0000313" key="2">
    <source>
        <dbReference type="EMBL" id="MBD3664017.1"/>
    </source>
</evidence>
<dbReference type="InterPro" id="IPR008523">
    <property type="entry name" value="DUF805"/>
</dbReference>
<comment type="caution">
    <text evidence="2">The sequence shown here is derived from an EMBL/GenBank/DDBJ whole genome shotgun (WGS) entry which is preliminary data.</text>
</comment>
<evidence type="ECO:0000313" key="3">
    <source>
        <dbReference type="Proteomes" id="UP000635142"/>
    </source>
</evidence>
<dbReference type="PANTHER" id="PTHR34980">
    <property type="entry name" value="INNER MEMBRANE PROTEIN-RELATED-RELATED"/>
    <property type="match status" value="1"/>
</dbReference>
<name>A0A927D6A3_9RHOB</name>
<keyword evidence="1" id="KW-0472">Membrane</keyword>
<dbReference type="Pfam" id="PF05656">
    <property type="entry name" value="DUF805"/>
    <property type="match status" value="1"/>
</dbReference>
<feature type="transmembrane region" description="Helical" evidence="1">
    <location>
        <begin position="73"/>
        <end position="91"/>
    </location>
</feature>